<reference evidence="9 10" key="1">
    <citation type="submission" date="2012-02" db="EMBL/GenBank/DDBJ databases">
        <title>Shotgun genome sequence of Phaeospirillum photometricum DSM 122.</title>
        <authorList>
            <person name="Duquesne K."/>
            <person name="Sturgis J."/>
        </authorList>
    </citation>
    <scope>NUCLEOTIDE SEQUENCE [LARGE SCALE GENOMIC DNA]</scope>
    <source>
        <strain evidence="10">DSM122</strain>
    </source>
</reference>
<dbReference type="eggNOG" id="COG0256">
    <property type="taxonomic scope" value="Bacteria"/>
</dbReference>
<evidence type="ECO:0000256" key="3">
    <source>
        <dbReference type="ARBA" id="ARBA00022884"/>
    </source>
</evidence>
<keyword evidence="4 7" id="KW-0689">Ribosomal protein</keyword>
<evidence type="ECO:0000256" key="8">
    <source>
        <dbReference type="SAM" id="MobiDB-lite"/>
    </source>
</evidence>
<dbReference type="PATRIC" id="fig|1150469.3.peg.1397"/>
<dbReference type="HOGENOM" id="CLU_098841_0_1_5"/>
<dbReference type="GO" id="GO:0006412">
    <property type="term" value="P:translation"/>
    <property type="evidence" value="ECO:0007669"/>
    <property type="project" value="UniProtKB-UniRule"/>
</dbReference>
<dbReference type="HAMAP" id="MF_01337_B">
    <property type="entry name" value="Ribosomal_uL18_B"/>
    <property type="match status" value="1"/>
</dbReference>
<name>H6SSI5_PARPM</name>
<dbReference type="GO" id="GO:0008097">
    <property type="term" value="F:5S rRNA binding"/>
    <property type="evidence" value="ECO:0007669"/>
    <property type="project" value="TreeGrafter"/>
</dbReference>
<dbReference type="FunFam" id="3.30.420.100:FF:000001">
    <property type="entry name" value="50S ribosomal protein L18"/>
    <property type="match status" value="1"/>
</dbReference>
<evidence type="ECO:0000313" key="9">
    <source>
        <dbReference type="EMBL" id="CCG07864.1"/>
    </source>
</evidence>
<dbReference type="PANTHER" id="PTHR12899">
    <property type="entry name" value="39S RIBOSOMAL PROTEIN L18, MITOCHONDRIAL"/>
    <property type="match status" value="1"/>
</dbReference>
<dbReference type="InterPro" id="IPR005484">
    <property type="entry name" value="Ribosomal_uL18_bac/plant/anim"/>
</dbReference>
<dbReference type="Proteomes" id="UP000033220">
    <property type="component" value="Chromosome DSM 122"/>
</dbReference>
<dbReference type="GO" id="GO:0022625">
    <property type="term" value="C:cytosolic large ribosomal subunit"/>
    <property type="evidence" value="ECO:0007669"/>
    <property type="project" value="TreeGrafter"/>
</dbReference>
<dbReference type="InterPro" id="IPR057268">
    <property type="entry name" value="Ribosomal_L18"/>
</dbReference>
<organism evidence="9 10">
    <name type="scientific">Pararhodospirillum photometricum DSM 122</name>
    <dbReference type="NCBI Taxonomy" id="1150469"/>
    <lineage>
        <taxon>Bacteria</taxon>
        <taxon>Pseudomonadati</taxon>
        <taxon>Pseudomonadota</taxon>
        <taxon>Alphaproteobacteria</taxon>
        <taxon>Rhodospirillales</taxon>
        <taxon>Rhodospirillaceae</taxon>
        <taxon>Pararhodospirillum</taxon>
    </lineage>
</organism>
<dbReference type="Pfam" id="PF00861">
    <property type="entry name" value="Ribosomal_L18p"/>
    <property type="match status" value="1"/>
</dbReference>
<dbReference type="KEGG" id="rpm:RSPPHO_01238"/>
<dbReference type="NCBIfam" id="TIGR00060">
    <property type="entry name" value="L18_bact"/>
    <property type="match status" value="1"/>
</dbReference>
<feature type="region of interest" description="Disordered" evidence="8">
    <location>
        <begin position="1"/>
        <end position="26"/>
    </location>
</feature>
<proteinExistence type="inferred from homology"/>
<evidence type="ECO:0000256" key="6">
    <source>
        <dbReference type="ARBA" id="ARBA00035197"/>
    </source>
</evidence>
<comment type="subunit">
    <text evidence="7">Part of the 50S ribosomal subunit; part of the 5S rRNA/L5/L18/L25 subcomplex. Contacts the 5S and 23S rRNAs.</text>
</comment>
<dbReference type="STRING" id="1150469.RSPPHO_01238"/>
<comment type="similarity">
    <text evidence="1 7">Belongs to the universal ribosomal protein uL18 family.</text>
</comment>
<dbReference type="InterPro" id="IPR004389">
    <property type="entry name" value="Ribosomal_uL18_bac-type"/>
</dbReference>
<evidence type="ECO:0000256" key="5">
    <source>
        <dbReference type="ARBA" id="ARBA00023274"/>
    </source>
</evidence>
<evidence type="ECO:0000256" key="4">
    <source>
        <dbReference type="ARBA" id="ARBA00022980"/>
    </source>
</evidence>
<dbReference type="CDD" id="cd00432">
    <property type="entry name" value="Ribosomal_L18_L5e"/>
    <property type="match status" value="1"/>
</dbReference>
<dbReference type="PANTHER" id="PTHR12899:SF3">
    <property type="entry name" value="LARGE RIBOSOMAL SUBUNIT PROTEIN UL18M"/>
    <property type="match status" value="1"/>
</dbReference>
<dbReference type="SUPFAM" id="SSF53137">
    <property type="entry name" value="Translational machinery components"/>
    <property type="match status" value="1"/>
</dbReference>
<evidence type="ECO:0000313" key="10">
    <source>
        <dbReference type="Proteomes" id="UP000033220"/>
    </source>
</evidence>
<dbReference type="AlphaFoldDB" id="H6SSI5"/>
<dbReference type="GO" id="GO:0003735">
    <property type="term" value="F:structural constituent of ribosome"/>
    <property type="evidence" value="ECO:0007669"/>
    <property type="project" value="InterPro"/>
</dbReference>
<sequence>MDSPQGRQEEVGSPTMQSAKELFQRRRSRARYQIRVKSAGRPRLSVFRSNKHMYAQIIDDAQGVTLAAASTLDKDLRGSVAKGGDKAAAAEVGKLIAQRAQAAGVTAVVFDRGGYKYHGRVQALADAAREAGLSF</sequence>
<keyword evidence="2 7" id="KW-0699">rRNA-binding</keyword>
<accession>H6SSI5</accession>
<evidence type="ECO:0000256" key="2">
    <source>
        <dbReference type="ARBA" id="ARBA00022730"/>
    </source>
</evidence>
<evidence type="ECO:0000256" key="7">
    <source>
        <dbReference type="HAMAP-Rule" id="MF_01337"/>
    </source>
</evidence>
<keyword evidence="5 7" id="KW-0687">Ribonucleoprotein</keyword>
<evidence type="ECO:0000256" key="1">
    <source>
        <dbReference type="ARBA" id="ARBA00007116"/>
    </source>
</evidence>
<protein>
    <recommendedName>
        <fullName evidence="6 7">Large ribosomal subunit protein uL18</fullName>
    </recommendedName>
</protein>
<gene>
    <name evidence="7 9" type="primary">rplR</name>
    <name evidence="9" type="ORF">RSPPHO_01238</name>
</gene>
<keyword evidence="10" id="KW-1185">Reference proteome</keyword>
<comment type="function">
    <text evidence="7">This is one of the proteins that bind and probably mediate the attachment of the 5S RNA into the large ribosomal subunit, where it forms part of the central protuberance.</text>
</comment>
<dbReference type="EMBL" id="HE663493">
    <property type="protein sequence ID" value="CCG07864.1"/>
    <property type="molecule type" value="Genomic_DNA"/>
</dbReference>
<keyword evidence="3 7" id="KW-0694">RNA-binding</keyword>
<dbReference type="Gene3D" id="3.30.420.100">
    <property type="match status" value="1"/>
</dbReference>